<gene>
    <name evidence="1" type="ORF">F2Q68_00035602</name>
</gene>
<proteinExistence type="predicted"/>
<comment type="caution">
    <text evidence="1">The sequence shown here is derived from an EMBL/GenBank/DDBJ whole genome shotgun (WGS) entry which is preliminary data.</text>
</comment>
<organism evidence="1 2">
    <name type="scientific">Brassica cretica</name>
    <name type="common">Mustard</name>
    <dbReference type="NCBI Taxonomy" id="69181"/>
    <lineage>
        <taxon>Eukaryota</taxon>
        <taxon>Viridiplantae</taxon>
        <taxon>Streptophyta</taxon>
        <taxon>Embryophyta</taxon>
        <taxon>Tracheophyta</taxon>
        <taxon>Spermatophyta</taxon>
        <taxon>Magnoliopsida</taxon>
        <taxon>eudicotyledons</taxon>
        <taxon>Gunneridae</taxon>
        <taxon>Pentapetalae</taxon>
        <taxon>rosids</taxon>
        <taxon>malvids</taxon>
        <taxon>Brassicales</taxon>
        <taxon>Brassicaceae</taxon>
        <taxon>Brassiceae</taxon>
        <taxon>Brassica</taxon>
    </lineage>
</organism>
<accession>A0A8S9HCP0</accession>
<dbReference type="Proteomes" id="UP000712281">
    <property type="component" value="Unassembled WGS sequence"/>
</dbReference>
<reference evidence="1" key="1">
    <citation type="submission" date="2019-12" db="EMBL/GenBank/DDBJ databases">
        <title>Genome sequencing and annotation of Brassica cretica.</title>
        <authorList>
            <person name="Studholme D.J."/>
            <person name="Sarris P.F."/>
        </authorList>
    </citation>
    <scope>NUCLEOTIDE SEQUENCE</scope>
    <source>
        <strain evidence="1">PFS-001/15</strain>
        <tissue evidence="1">Leaf</tissue>
    </source>
</reference>
<sequence>MSQGSTTRVETGVEVELGRRELGKMMGEVAATTWLAMESISIALIVNTWQNRINSTSPIVKNGERVCGYQNWLVNCAG</sequence>
<protein>
    <submittedName>
        <fullName evidence="1">Uncharacterized protein</fullName>
    </submittedName>
</protein>
<dbReference type="EMBL" id="QGKW02001988">
    <property type="protein sequence ID" value="KAF2553678.1"/>
    <property type="molecule type" value="Genomic_DNA"/>
</dbReference>
<evidence type="ECO:0000313" key="1">
    <source>
        <dbReference type="EMBL" id="KAF2553678.1"/>
    </source>
</evidence>
<evidence type="ECO:0000313" key="2">
    <source>
        <dbReference type="Proteomes" id="UP000712281"/>
    </source>
</evidence>
<name>A0A8S9HCP0_BRACR</name>
<dbReference type="AlphaFoldDB" id="A0A8S9HCP0"/>